<evidence type="ECO:0000256" key="4">
    <source>
        <dbReference type="ARBA" id="ARBA00022842"/>
    </source>
</evidence>
<dbReference type="PROSITE" id="PS50005">
    <property type="entry name" value="TPR"/>
    <property type="match status" value="4"/>
</dbReference>
<dbReference type="AlphaFoldDB" id="A0A7I8WZG1"/>
<dbReference type="Gene3D" id="1.25.40.10">
    <property type="entry name" value="Tetratricopeptide repeat domain"/>
    <property type="match status" value="1"/>
</dbReference>
<dbReference type="SUPFAM" id="SSF48452">
    <property type="entry name" value="TPR-like"/>
    <property type="match status" value="1"/>
</dbReference>
<dbReference type="PANTHER" id="PTHR21208">
    <property type="entry name" value="ADP-DEPENDENT GLUCOKINASE"/>
    <property type="match status" value="1"/>
</dbReference>
<dbReference type="SMART" id="SM00028">
    <property type="entry name" value="TPR"/>
    <property type="match status" value="5"/>
</dbReference>
<dbReference type="GO" id="GO:0005783">
    <property type="term" value="C:endoplasmic reticulum"/>
    <property type="evidence" value="ECO:0007669"/>
    <property type="project" value="TreeGrafter"/>
</dbReference>
<evidence type="ECO:0000256" key="2">
    <source>
        <dbReference type="ARBA" id="ARBA00022723"/>
    </source>
</evidence>
<dbReference type="InterPro" id="IPR007666">
    <property type="entry name" value="ADP_PFK/GK"/>
</dbReference>
<feature type="repeat" description="TPR" evidence="5">
    <location>
        <begin position="452"/>
        <end position="485"/>
    </location>
</feature>
<dbReference type="OrthoDB" id="10006023at2759"/>
<dbReference type="InterPro" id="IPR011990">
    <property type="entry name" value="TPR-like_helical_dom_sf"/>
</dbReference>
<name>A0A7I8WZG1_BURXY</name>
<feature type="repeat" description="TPR" evidence="5">
    <location>
        <begin position="384"/>
        <end position="417"/>
    </location>
</feature>
<sequence length="528" mass="59421">MANKINDSCAPTNAAQNLARTYGTSNAQLRSGVERQIEQLGPSGSKGDQFAQEYLSRVGQAQPQPNSINVRQLLNQPNSSRWADEFSQTHRQTPQQQMVDKWAVEFRQRNAFNMNPLANELPNKWAEEFQQVSRLPPQQMHEQWSKEFDQWIDNSHQQPGGLEAAWAQVQQGETLGDEWAKEFAEKVGNQEVPTLDQATLDAEFDKIFHAGMDEWSGVEEMSEYPMEYQFAETNQYANSDIDLMAQGSTEMRNGNTQEAILLYEAQVQKNPRDAEAWCKLGFCHAENEHDIAAMSAFKKALEVDPQMREALLGFSVSLANENYSNEALTQLERWLDSYKGVVKPETANEKTRLGFYGAFIDPLRFQQIENGFLEAARAQTNADPELQNALGVLYNLNGTFDRAVDSIKTAIARSPDDPRLWNRLGATLANSDRTAEAIEAYRHALQLFPAYVRARYNLGISCMHLNCYREAVDHFVNALKLQKANENSPIWSTLRNPASSDAAALMAASYLTCGMISGPNLIDDNGDR</sequence>
<comment type="caution">
    <text evidence="6">The sequence shown here is derived from an EMBL/GenBank/DDBJ whole genome shotgun (WGS) entry which is preliminary data.</text>
</comment>
<proteinExistence type="predicted"/>
<organism evidence="6 7">
    <name type="scientific">Bursaphelenchus xylophilus</name>
    <name type="common">Pinewood nematode worm</name>
    <name type="synonym">Aphelenchoides xylophilus</name>
    <dbReference type="NCBI Taxonomy" id="6326"/>
    <lineage>
        <taxon>Eukaryota</taxon>
        <taxon>Metazoa</taxon>
        <taxon>Ecdysozoa</taxon>
        <taxon>Nematoda</taxon>
        <taxon>Chromadorea</taxon>
        <taxon>Rhabditida</taxon>
        <taxon>Tylenchina</taxon>
        <taxon>Tylenchomorpha</taxon>
        <taxon>Aphelenchoidea</taxon>
        <taxon>Aphelenchoididae</taxon>
        <taxon>Bursaphelenchus</taxon>
    </lineage>
</organism>
<keyword evidence="4" id="KW-0460">Magnesium</keyword>
<evidence type="ECO:0000313" key="7">
    <source>
        <dbReference type="Proteomes" id="UP000659654"/>
    </source>
</evidence>
<gene>
    <name evidence="6" type="ORF">BXYJ_LOCUS5413</name>
</gene>
<dbReference type="GO" id="GO:0043843">
    <property type="term" value="F:ADP-specific glucokinase activity"/>
    <property type="evidence" value="ECO:0007669"/>
    <property type="project" value="TreeGrafter"/>
</dbReference>
<keyword evidence="1" id="KW-0808">Transferase</keyword>
<dbReference type="InterPro" id="IPR019734">
    <property type="entry name" value="TPR_rpt"/>
</dbReference>
<dbReference type="GO" id="GO:0046872">
    <property type="term" value="F:metal ion binding"/>
    <property type="evidence" value="ECO:0007669"/>
    <property type="project" value="UniProtKB-KW"/>
</dbReference>
<keyword evidence="5" id="KW-0802">TPR repeat</keyword>
<dbReference type="EMBL" id="CAJFDI010000002">
    <property type="protein sequence ID" value="CAD5218020.1"/>
    <property type="molecule type" value="Genomic_DNA"/>
</dbReference>
<dbReference type="Proteomes" id="UP000582659">
    <property type="component" value="Unassembled WGS sequence"/>
</dbReference>
<dbReference type="SMR" id="A0A7I8WZG1"/>
<dbReference type="Pfam" id="PF13432">
    <property type="entry name" value="TPR_16"/>
    <property type="match status" value="2"/>
</dbReference>
<dbReference type="PANTHER" id="PTHR21208:SF0">
    <property type="entry name" value="ADP-DEPENDENT GLUCOKINASE"/>
    <property type="match status" value="1"/>
</dbReference>
<dbReference type="EMBL" id="CAJFCV020000002">
    <property type="protein sequence ID" value="CAG9102436.1"/>
    <property type="molecule type" value="Genomic_DNA"/>
</dbReference>
<feature type="repeat" description="TPR" evidence="5">
    <location>
        <begin position="418"/>
        <end position="451"/>
    </location>
</feature>
<keyword evidence="3" id="KW-0418">Kinase</keyword>
<dbReference type="Proteomes" id="UP000659654">
    <property type="component" value="Unassembled WGS sequence"/>
</dbReference>
<keyword evidence="7" id="KW-1185">Reference proteome</keyword>
<accession>A0A7I8WZG1</accession>
<reference evidence="6" key="1">
    <citation type="submission" date="2020-09" db="EMBL/GenBank/DDBJ databases">
        <authorList>
            <person name="Kikuchi T."/>
        </authorList>
    </citation>
    <scope>NUCLEOTIDE SEQUENCE</scope>
    <source>
        <strain evidence="6">Ka4C1</strain>
    </source>
</reference>
<evidence type="ECO:0000256" key="5">
    <source>
        <dbReference type="PROSITE-ProRule" id="PRU00339"/>
    </source>
</evidence>
<evidence type="ECO:0000256" key="3">
    <source>
        <dbReference type="ARBA" id="ARBA00022777"/>
    </source>
</evidence>
<protein>
    <submittedName>
        <fullName evidence="6">(pine wood nematode) hypothetical protein</fullName>
    </submittedName>
</protein>
<evidence type="ECO:0000313" key="6">
    <source>
        <dbReference type="EMBL" id="CAD5218020.1"/>
    </source>
</evidence>
<evidence type="ECO:0000256" key="1">
    <source>
        <dbReference type="ARBA" id="ARBA00022679"/>
    </source>
</evidence>
<dbReference type="GO" id="GO:0006006">
    <property type="term" value="P:glucose metabolic process"/>
    <property type="evidence" value="ECO:0007669"/>
    <property type="project" value="TreeGrafter"/>
</dbReference>
<feature type="repeat" description="TPR" evidence="5">
    <location>
        <begin position="274"/>
        <end position="307"/>
    </location>
</feature>
<keyword evidence="2" id="KW-0479">Metal-binding</keyword>